<dbReference type="SUPFAM" id="SSF82199">
    <property type="entry name" value="SET domain"/>
    <property type="match status" value="1"/>
</dbReference>
<dbReference type="Proteomes" id="UP000662783">
    <property type="component" value="Chromosome"/>
</dbReference>
<gene>
    <name evidence="2" type="ORF">JR347_01120</name>
</gene>
<protein>
    <submittedName>
        <fullName evidence="2">SET domain-containing protein</fullName>
    </submittedName>
</protein>
<keyword evidence="3" id="KW-1185">Reference proteome</keyword>
<dbReference type="EMBL" id="CP070608">
    <property type="protein sequence ID" value="QSE97718.1"/>
    <property type="molecule type" value="Genomic_DNA"/>
</dbReference>
<dbReference type="KEGG" id="fuv:JR347_01120"/>
<proteinExistence type="predicted"/>
<dbReference type="AlphaFoldDB" id="A0A974WHB6"/>
<reference evidence="2" key="1">
    <citation type="submission" date="2021-02" db="EMBL/GenBank/DDBJ databases">
        <title>Fulvivirga sp. S481 isolated from sea water.</title>
        <authorList>
            <person name="Bae S.S."/>
            <person name="Baek K."/>
        </authorList>
    </citation>
    <scope>NUCLEOTIDE SEQUENCE</scope>
    <source>
        <strain evidence="2">S481</strain>
    </source>
</reference>
<accession>A0A974WHB6</accession>
<name>A0A974WHB6_9BACT</name>
<dbReference type="Gene3D" id="2.170.270.10">
    <property type="entry name" value="SET domain"/>
    <property type="match status" value="1"/>
</dbReference>
<evidence type="ECO:0000313" key="2">
    <source>
        <dbReference type="EMBL" id="QSE97718.1"/>
    </source>
</evidence>
<sequence>MIHPKTELRFINDEIGYGVVATDFIPKGTITWVLDKFDREFTPDQVQNFEDTYKDILEVYSYRNGSGNYILCWDNGRFVNHSFNSNCFTTPYDFEIAIRDIHPGEQLTDDYGYLNVSEPFRACNEGTRRKVVYPDDLIKYAKVWDKKLTLPFKRIPSVEQPLKKLLSQEKWDLIFSIASGERKMDSLLSLYYDQSNKMVG</sequence>
<evidence type="ECO:0000313" key="3">
    <source>
        <dbReference type="Proteomes" id="UP000662783"/>
    </source>
</evidence>
<dbReference type="InterPro" id="IPR046341">
    <property type="entry name" value="SET_dom_sf"/>
</dbReference>
<feature type="domain" description="SET" evidence="1">
    <location>
        <begin position="4"/>
        <end position="112"/>
    </location>
</feature>
<evidence type="ECO:0000259" key="1">
    <source>
        <dbReference type="PROSITE" id="PS50280"/>
    </source>
</evidence>
<dbReference type="InterPro" id="IPR001214">
    <property type="entry name" value="SET_dom"/>
</dbReference>
<organism evidence="2 3">
    <name type="scientific">Fulvivirga lutea</name>
    <dbReference type="NCBI Taxonomy" id="2810512"/>
    <lineage>
        <taxon>Bacteria</taxon>
        <taxon>Pseudomonadati</taxon>
        <taxon>Bacteroidota</taxon>
        <taxon>Cytophagia</taxon>
        <taxon>Cytophagales</taxon>
        <taxon>Fulvivirgaceae</taxon>
        <taxon>Fulvivirga</taxon>
    </lineage>
</organism>
<dbReference type="SMART" id="SM00317">
    <property type="entry name" value="SET"/>
    <property type="match status" value="1"/>
</dbReference>
<dbReference type="PROSITE" id="PS50280">
    <property type="entry name" value="SET"/>
    <property type="match status" value="1"/>
</dbReference>
<dbReference type="Pfam" id="PF00856">
    <property type="entry name" value="SET"/>
    <property type="match status" value="1"/>
</dbReference>
<dbReference type="RefSeq" id="WP_205722227.1">
    <property type="nucleotide sequence ID" value="NZ_CP070608.1"/>
</dbReference>
<dbReference type="CDD" id="cd08161">
    <property type="entry name" value="SET"/>
    <property type="match status" value="1"/>
</dbReference>